<reference evidence="10" key="1">
    <citation type="journal article" date="2019" name="Int. J. Syst. Evol. Microbiol.">
        <title>The Global Catalogue of Microorganisms (GCM) 10K type strain sequencing project: providing services to taxonomists for standard genome sequencing and annotation.</title>
        <authorList>
            <consortium name="The Broad Institute Genomics Platform"/>
            <consortium name="The Broad Institute Genome Sequencing Center for Infectious Disease"/>
            <person name="Wu L."/>
            <person name="Ma J."/>
        </authorList>
    </citation>
    <scope>NUCLEOTIDE SEQUENCE [LARGE SCALE GENOMIC DNA]</scope>
    <source>
        <strain evidence="10">CECT 7184</strain>
    </source>
</reference>
<organism evidence="9 10">
    <name type="scientific">Thalassorhabdus alkalitolerans</name>
    <dbReference type="NCBI Taxonomy" id="2282697"/>
    <lineage>
        <taxon>Bacteria</taxon>
        <taxon>Bacillati</taxon>
        <taxon>Bacillota</taxon>
        <taxon>Bacilli</taxon>
        <taxon>Bacillales</taxon>
        <taxon>Bacillaceae</taxon>
        <taxon>Thalassorhabdus</taxon>
    </lineage>
</organism>
<dbReference type="Pfam" id="PF09383">
    <property type="entry name" value="NIL"/>
    <property type="match status" value="1"/>
</dbReference>
<dbReference type="RefSeq" id="WP_385943665.1">
    <property type="nucleotide sequence ID" value="NZ_JBHSPG010000023.1"/>
</dbReference>
<name>A0ABW0YI05_9BACI</name>
<evidence type="ECO:0000313" key="9">
    <source>
        <dbReference type="EMBL" id="MFC5711306.1"/>
    </source>
</evidence>
<dbReference type="EMBL" id="JBHSOZ010000002">
    <property type="protein sequence ID" value="MFC5711306.1"/>
    <property type="molecule type" value="Genomic_DNA"/>
</dbReference>
<dbReference type="InterPro" id="IPR003439">
    <property type="entry name" value="ABC_transporter-like_ATP-bd"/>
</dbReference>
<dbReference type="PROSITE" id="PS50893">
    <property type="entry name" value="ABC_TRANSPORTER_2"/>
    <property type="match status" value="1"/>
</dbReference>
<keyword evidence="10" id="KW-1185">Reference proteome</keyword>
<evidence type="ECO:0000313" key="10">
    <source>
        <dbReference type="Proteomes" id="UP001596142"/>
    </source>
</evidence>
<evidence type="ECO:0000256" key="3">
    <source>
        <dbReference type="ARBA" id="ARBA00022741"/>
    </source>
</evidence>
<comment type="caution">
    <text evidence="9">The sequence shown here is derived from an EMBL/GenBank/DDBJ whole genome shotgun (WGS) entry which is preliminary data.</text>
</comment>
<keyword evidence="5" id="KW-1278">Translocase</keyword>
<dbReference type="Pfam" id="PF00005">
    <property type="entry name" value="ABC_tran"/>
    <property type="match status" value="1"/>
</dbReference>
<feature type="domain" description="ABC transporter" evidence="8">
    <location>
        <begin position="2"/>
        <end position="237"/>
    </location>
</feature>
<sequence>MKNFPGRDKRGKSVSALRDVTLNVEKGEIFGVTGARGSGKSTLLRSVNVLDRPTKGRVVVQDNNMVKLSAESLRKARQNIGMVTREAHLLECSSVYENIALPLKLTGVSSSEIKRRTETYLAFTGLETKQSAYPQELTELEKQKTALTRTLALEPEILLCDEVTDLLDREGAASLISLLLNVNKEFHTTMLVSTRNIETICKLCDRAAVMASGKIVEQAPVIDLLSNPQSEEAKALISRLFPVWAPEEMKPVVTQAGQAVTLTYAGRATIKPAYALAAKKYNVFMNILTATVLQLKNESFSRMVVHIQGSDKDISSSLEFLKGEGIGIERLDPDDF</sequence>
<dbReference type="InterPro" id="IPR027417">
    <property type="entry name" value="P-loop_NTPase"/>
</dbReference>
<dbReference type="PANTHER" id="PTHR43166:SF30">
    <property type="entry name" value="METHIONINE IMPORT ATP-BINDING PROTEIN METN"/>
    <property type="match status" value="1"/>
</dbReference>
<evidence type="ECO:0000256" key="6">
    <source>
        <dbReference type="ARBA" id="ARBA00022970"/>
    </source>
</evidence>
<dbReference type="Gene3D" id="3.30.70.260">
    <property type="match status" value="1"/>
</dbReference>
<dbReference type="Proteomes" id="UP001596142">
    <property type="component" value="Unassembled WGS sequence"/>
</dbReference>
<dbReference type="InterPro" id="IPR050086">
    <property type="entry name" value="MetN_ABC_transporter-like"/>
</dbReference>
<dbReference type="GO" id="GO:0005524">
    <property type="term" value="F:ATP binding"/>
    <property type="evidence" value="ECO:0007669"/>
    <property type="project" value="UniProtKB-KW"/>
</dbReference>
<dbReference type="InterPro" id="IPR003593">
    <property type="entry name" value="AAA+_ATPase"/>
</dbReference>
<evidence type="ECO:0000256" key="1">
    <source>
        <dbReference type="ARBA" id="ARBA00022448"/>
    </source>
</evidence>
<evidence type="ECO:0000256" key="5">
    <source>
        <dbReference type="ARBA" id="ARBA00022967"/>
    </source>
</evidence>
<keyword evidence="2" id="KW-1003">Cell membrane</keyword>
<proteinExistence type="predicted"/>
<keyword evidence="6" id="KW-0029">Amino-acid transport</keyword>
<dbReference type="Gene3D" id="3.40.50.300">
    <property type="entry name" value="P-loop containing nucleotide triphosphate hydrolases"/>
    <property type="match status" value="1"/>
</dbReference>
<dbReference type="PANTHER" id="PTHR43166">
    <property type="entry name" value="AMINO ACID IMPORT ATP-BINDING PROTEIN"/>
    <property type="match status" value="1"/>
</dbReference>
<gene>
    <name evidence="9" type="ORF">ACFPU1_00775</name>
</gene>
<dbReference type="SUPFAM" id="SSF52540">
    <property type="entry name" value="P-loop containing nucleoside triphosphate hydrolases"/>
    <property type="match status" value="1"/>
</dbReference>
<accession>A0ABW0YI05</accession>
<protein>
    <submittedName>
        <fullName evidence="9">Methionine ABC transporter ATP-binding protein</fullName>
    </submittedName>
</protein>
<evidence type="ECO:0000256" key="2">
    <source>
        <dbReference type="ARBA" id="ARBA00022475"/>
    </source>
</evidence>
<dbReference type="InterPro" id="IPR045865">
    <property type="entry name" value="ACT-like_dom_sf"/>
</dbReference>
<keyword evidence="4 9" id="KW-0067">ATP-binding</keyword>
<dbReference type="SMART" id="SM00930">
    <property type="entry name" value="NIL"/>
    <property type="match status" value="1"/>
</dbReference>
<dbReference type="SUPFAM" id="SSF55021">
    <property type="entry name" value="ACT-like"/>
    <property type="match status" value="1"/>
</dbReference>
<keyword evidence="3" id="KW-0547">Nucleotide-binding</keyword>
<keyword evidence="7" id="KW-0472">Membrane</keyword>
<dbReference type="InterPro" id="IPR018449">
    <property type="entry name" value="NIL_domain"/>
</dbReference>
<evidence type="ECO:0000256" key="4">
    <source>
        <dbReference type="ARBA" id="ARBA00022840"/>
    </source>
</evidence>
<dbReference type="SMART" id="SM00382">
    <property type="entry name" value="AAA"/>
    <property type="match status" value="1"/>
</dbReference>
<evidence type="ECO:0000259" key="8">
    <source>
        <dbReference type="PROSITE" id="PS50893"/>
    </source>
</evidence>
<keyword evidence="1" id="KW-0813">Transport</keyword>
<evidence type="ECO:0000256" key="7">
    <source>
        <dbReference type="ARBA" id="ARBA00023136"/>
    </source>
</evidence>